<organism evidence="4 5">
    <name type="scientific">Halomonas campaniensis</name>
    <dbReference type="NCBI Taxonomy" id="213554"/>
    <lineage>
        <taxon>Bacteria</taxon>
        <taxon>Pseudomonadati</taxon>
        <taxon>Pseudomonadota</taxon>
        <taxon>Gammaproteobacteria</taxon>
        <taxon>Oceanospirillales</taxon>
        <taxon>Halomonadaceae</taxon>
        <taxon>Halomonas</taxon>
    </lineage>
</organism>
<feature type="coiled-coil region" evidence="1">
    <location>
        <begin position="565"/>
        <end position="637"/>
    </location>
</feature>
<dbReference type="Proteomes" id="UP000553442">
    <property type="component" value="Unassembled WGS sequence"/>
</dbReference>
<sequence>MVRVAAALLLGVTLGAVGPAVAESRVEAVTLSSGGLAAYQQAAPLSGSGVVYLEVPLEQVDDILKSLVVRDPAGRLVGMRLDGLSAVAETFRRLPFGPGEMGSVSRLAATLQGVPVRVASAGRSVEGLLLGVDELPAGDGQETQRTLSVLDDEGVVMTLRLDTDARLEILDAGLRERLRQAAQVSGRGRTDEVRRIAIELAGEGERDVGLYYVVAAPVWKTAYRLLLEEDEAPARLQAWAVIENASGSDWEQVAVTLSSGAPVTLTQRLLERYWPQRTEVPVTADSIAPVRPDEGVMGRQRALAEREVAAPAALAADAAGGFSGPLRQATAAQGDTAATWTLPDPVDLEAGRTLSVPYVDAELPAERLSLFQPERGERHPVAAVRLENATDTWLPPGLVTVYAAEVGHVGDVSLPGIPAGESRLASFAADRQVRIDTESTPEEQLERVTLVDGTLRATRLSRVTTRYTLQSDARRPREVVIEHPARAGWRFEAESLVESTPTHRRLRVSLGAGESATLEAREELTRSQTVALAQADTELLLQWSDAADPQAAEAMATLIERRRGVAEVEAELNALARGLERAADHQARIRDNLAAVGLDSEPGQRYLADLEEQEARISRLEAQREEAEARLADRREALAAFIRGL</sequence>
<dbReference type="Pfam" id="PF13598">
    <property type="entry name" value="DUF4139"/>
    <property type="match status" value="1"/>
</dbReference>
<proteinExistence type="predicted"/>
<dbReference type="EMBL" id="JACHZF010000001">
    <property type="protein sequence ID" value="MBB3329195.1"/>
    <property type="molecule type" value="Genomic_DNA"/>
</dbReference>
<feature type="signal peptide" evidence="2">
    <location>
        <begin position="1"/>
        <end position="22"/>
    </location>
</feature>
<feature type="chain" id="PRO_5031087743" evidence="2">
    <location>
        <begin position="23"/>
        <end position="645"/>
    </location>
</feature>
<evidence type="ECO:0000259" key="3">
    <source>
        <dbReference type="Pfam" id="PF13598"/>
    </source>
</evidence>
<evidence type="ECO:0000313" key="4">
    <source>
        <dbReference type="EMBL" id="MBB3329195.1"/>
    </source>
</evidence>
<gene>
    <name evidence="4" type="ORF">BDK63_000031</name>
</gene>
<evidence type="ECO:0000256" key="2">
    <source>
        <dbReference type="SAM" id="SignalP"/>
    </source>
</evidence>
<dbReference type="RefSeq" id="WP_183329289.1">
    <property type="nucleotide sequence ID" value="NZ_JACHZF010000001.1"/>
</dbReference>
<evidence type="ECO:0000256" key="1">
    <source>
        <dbReference type="SAM" id="Coils"/>
    </source>
</evidence>
<name>A0A7W5P928_9GAMM</name>
<reference evidence="4 5" key="1">
    <citation type="submission" date="2020-08" db="EMBL/GenBank/DDBJ databases">
        <title>Genomic Encyclopedia of Archaeal and Bacterial Type Strains, Phase II (KMG-II): from individual species to whole genera.</title>
        <authorList>
            <person name="Goeker M."/>
        </authorList>
    </citation>
    <scope>NUCLEOTIDE SEQUENCE [LARGE SCALE GENOMIC DNA]</scope>
    <source>
        <strain evidence="4 5">5AG</strain>
    </source>
</reference>
<keyword evidence="1" id="KW-0175">Coiled coil</keyword>
<protein>
    <submittedName>
        <fullName evidence="4">Plasmid stabilization system protein ParE</fullName>
    </submittedName>
</protein>
<comment type="caution">
    <text evidence="4">The sequence shown here is derived from an EMBL/GenBank/DDBJ whole genome shotgun (WGS) entry which is preliminary data.</text>
</comment>
<feature type="domain" description="DUF4139" evidence="3">
    <location>
        <begin position="210"/>
        <end position="483"/>
    </location>
</feature>
<dbReference type="PANTHER" id="PTHR38075:SF1">
    <property type="entry name" value="DUF4139 DOMAIN-CONTAINING PROTEIN"/>
    <property type="match status" value="1"/>
</dbReference>
<keyword evidence="5" id="KW-1185">Reference proteome</keyword>
<dbReference type="PANTHER" id="PTHR38075">
    <property type="entry name" value="DUF4139 DOMAIN-CONTAINING PROTEIN"/>
    <property type="match status" value="1"/>
</dbReference>
<evidence type="ECO:0000313" key="5">
    <source>
        <dbReference type="Proteomes" id="UP000553442"/>
    </source>
</evidence>
<dbReference type="InterPro" id="IPR037291">
    <property type="entry name" value="DUF4139"/>
</dbReference>
<dbReference type="AlphaFoldDB" id="A0A7W5P928"/>
<keyword evidence="2" id="KW-0732">Signal</keyword>
<accession>A0A7W5P928</accession>